<dbReference type="PROSITE" id="PS51186">
    <property type="entry name" value="GNAT"/>
    <property type="match status" value="1"/>
</dbReference>
<protein>
    <submittedName>
        <fullName evidence="2">GNAT family N-acetyltransferase</fullName>
    </submittedName>
</protein>
<dbReference type="Gene3D" id="3.40.630.30">
    <property type="match status" value="1"/>
</dbReference>
<dbReference type="PANTHER" id="PTHR43072">
    <property type="entry name" value="N-ACETYLTRANSFERASE"/>
    <property type="match status" value="1"/>
</dbReference>
<keyword evidence="3" id="KW-1185">Reference proteome</keyword>
<dbReference type="GO" id="GO:0016747">
    <property type="term" value="F:acyltransferase activity, transferring groups other than amino-acyl groups"/>
    <property type="evidence" value="ECO:0007669"/>
    <property type="project" value="InterPro"/>
</dbReference>
<dbReference type="CDD" id="cd04301">
    <property type="entry name" value="NAT_SF"/>
    <property type="match status" value="1"/>
</dbReference>
<dbReference type="InterPro" id="IPR016181">
    <property type="entry name" value="Acyl_CoA_acyltransferase"/>
</dbReference>
<evidence type="ECO:0000259" key="1">
    <source>
        <dbReference type="PROSITE" id="PS51186"/>
    </source>
</evidence>
<sequence>MAYADVRRALKTDRDAVTELWINFLDEQAETDDRLDVSEDAEERWKNDFPAWLEDETRRVYVVEADGDVVGFATAHRTAPPPIYESRGEVYLDEIYVQPDYRRAGRGKQLVEAVVAWSDRVHAERIRLSVLDLNRGARDFWEAQDAVAFSQTYTIEREVAEDAKDDEGTKKIGFV</sequence>
<organism evidence="2 3">
    <name type="scientific">Longibacter salinarum</name>
    <dbReference type="NCBI Taxonomy" id="1850348"/>
    <lineage>
        <taxon>Bacteria</taxon>
        <taxon>Pseudomonadati</taxon>
        <taxon>Rhodothermota</taxon>
        <taxon>Rhodothermia</taxon>
        <taxon>Rhodothermales</taxon>
        <taxon>Salisaetaceae</taxon>
        <taxon>Longibacter</taxon>
    </lineage>
</organism>
<dbReference type="EMBL" id="PDEQ01000006">
    <property type="protein sequence ID" value="PEN12805.1"/>
    <property type="molecule type" value="Genomic_DNA"/>
</dbReference>
<feature type="domain" description="N-acetyltransferase" evidence="1">
    <location>
        <begin position="4"/>
        <end position="175"/>
    </location>
</feature>
<evidence type="ECO:0000313" key="2">
    <source>
        <dbReference type="EMBL" id="PEN12805.1"/>
    </source>
</evidence>
<keyword evidence="2" id="KW-0808">Transferase</keyword>
<dbReference type="Proteomes" id="UP000220102">
    <property type="component" value="Unassembled WGS sequence"/>
</dbReference>
<dbReference type="OrthoDB" id="1493519at2"/>
<reference evidence="2 3" key="1">
    <citation type="submission" date="2017-10" db="EMBL/GenBank/DDBJ databases">
        <title>Draft genome of Longibacter Salinarum.</title>
        <authorList>
            <person name="Goh K.M."/>
            <person name="Shamsir M.S."/>
            <person name="Lim S.W."/>
        </authorList>
    </citation>
    <scope>NUCLEOTIDE SEQUENCE [LARGE SCALE GENOMIC DNA]</scope>
    <source>
        <strain evidence="2 3">KCTC 52045</strain>
    </source>
</reference>
<dbReference type="AlphaFoldDB" id="A0A2A8CVR4"/>
<gene>
    <name evidence="2" type="ORF">CRI94_12400</name>
</gene>
<comment type="caution">
    <text evidence="2">The sequence shown here is derived from an EMBL/GenBank/DDBJ whole genome shotgun (WGS) entry which is preliminary data.</text>
</comment>
<name>A0A2A8CVR4_9BACT</name>
<proteinExistence type="predicted"/>
<dbReference type="RefSeq" id="WP_098076190.1">
    <property type="nucleotide sequence ID" value="NZ_PDEQ01000006.1"/>
</dbReference>
<dbReference type="SUPFAM" id="SSF55729">
    <property type="entry name" value="Acyl-CoA N-acyltransferases (Nat)"/>
    <property type="match status" value="1"/>
</dbReference>
<accession>A0A2A8CVR4</accession>
<dbReference type="InterPro" id="IPR000182">
    <property type="entry name" value="GNAT_dom"/>
</dbReference>
<dbReference type="Pfam" id="PF00583">
    <property type="entry name" value="Acetyltransf_1"/>
    <property type="match status" value="1"/>
</dbReference>
<evidence type="ECO:0000313" key="3">
    <source>
        <dbReference type="Proteomes" id="UP000220102"/>
    </source>
</evidence>